<dbReference type="AlphaFoldDB" id="A0A429VB73"/>
<gene>
    <name evidence="2" type="ORF">HMF7854_10625</name>
</gene>
<feature type="transmembrane region" description="Helical" evidence="1">
    <location>
        <begin position="118"/>
        <end position="141"/>
    </location>
</feature>
<evidence type="ECO:0000256" key="1">
    <source>
        <dbReference type="SAM" id="Phobius"/>
    </source>
</evidence>
<organism evidence="2 3">
    <name type="scientific">Sphingomonas ginkgonis</name>
    <dbReference type="NCBI Taxonomy" id="2315330"/>
    <lineage>
        <taxon>Bacteria</taxon>
        <taxon>Pseudomonadati</taxon>
        <taxon>Pseudomonadota</taxon>
        <taxon>Alphaproteobacteria</taxon>
        <taxon>Sphingomonadales</taxon>
        <taxon>Sphingomonadaceae</taxon>
        <taxon>Sphingomonas</taxon>
    </lineage>
</organism>
<feature type="transmembrane region" description="Helical" evidence="1">
    <location>
        <begin position="21"/>
        <end position="44"/>
    </location>
</feature>
<evidence type="ECO:0000313" key="2">
    <source>
        <dbReference type="EMBL" id="RST31239.1"/>
    </source>
</evidence>
<keyword evidence="1" id="KW-0472">Membrane</keyword>
<dbReference type="OrthoDB" id="7596258at2"/>
<feature type="transmembrane region" description="Helical" evidence="1">
    <location>
        <begin position="64"/>
        <end position="88"/>
    </location>
</feature>
<accession>A0A429VB73</accession>
<keyword evidence="1" id="KW-1133">Transmembrane helix</keyword>
<keyword evidence="3" id="KW-1185">Reference proteome</keyword>
<reference evidence="2 3" key="1">
    <citation type="submission" date="2018-12" db="EMBL/GenBank/DDBJ databases">
        <title>Sphingomonas sp. HMF7854 Genome sequencing and assembly.</title>
        <authorList>
            <person name="Cha I."/>
            <person name="Kang H."/>
            <person name="Kim H."/>
            <person name="Kang J."/>
            <person name="Joh K."/>
        </authorList>
    </citation>
    <scope>NUCLEOTIDE SEQUENCE [LARGE SCALE GENOMIC DNA]</scope>
    <source>
        <strain evidence="2 3">HMF7854</strain>
    </source>
</reference>
<dbReference type="EMBL" id="RWJF01000001">
    <property type="protein sequence ID" value="RST31239.1"/>
    <property type="molecule type" value="Genomic_DNA"/>
</dbReference>
<dbReference type="RefSeq" id="WP_126719066.1">
    <property type="nucleotide sequence ID" value="NZ_RWJF01000001.1"/>
</dbReference>
<dbReference type="Proteomes" id="UP000274661">
    <property type="component" value="Unassembled WGS sequence"/>
</dbReference>
<name>A0A429VB73_9SPHN</name>
<keyword evidence="1" id="KW-0812">Transmembrane</keyword>
<proteinExistence type="predicted"/>
<evidence type="ECO:0000313" key="3">
    <source>
        <dbReference type="Proteomes" id="UP000274661"/>
    </source>
</evidence>
<sequence>MSEQGLSHHPAPARRRVSGPTLSFALWGGPAAWLAQLLADYAIYSRPCFTGSTRNAALPDHVAATHVAGAVALVLPLLVALAAGAVAVRVYRRTRDESAGSSAGLVEAGNGRTRFLSFWGMLMGFGFAILILTSLAAMLMVPPCAM</sequence>
<protein>
    <submittedName>
        <fullName evidence="2">Uncharacterized protein</fullName>
    </submittedName>
</protein>
<comment type="caution">
    <text evidence="2">The sequence shown here is derived from an EMBL/GenBank/DDBJ whole genome shotgun (WGS) entry which is preliminary data.</text>
</comment>